<proteinExistence type="predicted"/>
<dbReference type="InterPro" id="IPR000626">
    <property type="entry name" value="Ubiquitin-like_dom"/>
</dbReference>
<sequence length="498" mass="57237">MINIYLRSTGERFKLRTIHFNTKVRELKIILEIICGIPAHLQLLYYLDESSLLDSQKLKYYDPVPNCTFILDVWFIYEPIVQAVVANDEEKLFQLGVLPGIPFSSPIADSLDPPDKEAYILERGSIALFTAAHRERLSIVRRLCENRERFKLRTIHFNTKVRELKIILEIICGIPAHLQLLYYLDESTLLDSQKLKYYDPVPNCTFILDVWFIYEPIVQAVVANDEEKLFQLGVLPGIPFSSPIADSLDPPDKEAYILERGSIALFTAAHRERLSIVRRLCENNVGINYQTAAGRTPLMVATARGSLREMELLLDHGARLDIRDAFGQTADNFAEIFSQIQSRRTIIKFKWKKRNEKSMIQEREAKIAIKQQGTEAEQALEKSNHQREQRVQQLAEQRNKRQELLAAQKLRLGKKKTPQRPASSRISTARLTNNDKEQDSTSLAGSLDNSLSSPSITRRSAGPKQKLFAHQFYDVYEGMTDEEWTKVRDAFVAQYFSE</sequence>
<name>A0A813X7I7_9BILA</name>
<dbReference type="PANTHER" id="PTHR22677:SF3">
    <property type="entry name" value="ANKYRIN REPEAT DOMAIN-CONTAINING PROTEIN 60"/>
    <property type="match status" value="1"/>
</dbReference>
<organism evidence="4 5">
    <name type="scientific">Adineta steineri</name>
    <dbReference type="NCBI Taxonomy" id="433720"/>
    <lineage>
        <taxon>Eukaryota</taxon>
        <taxon>Metazoa</taxon>
        <taxon>Spiralia</taxon>
        <taxon>Gnathifera</taxon>
        <taxon>Rotifera</taxon>
        <taxon>Eurotatoria</taxon>
        <taxon>Bdelloidea</taxon>
        <taxon>Adinetida</taxon>
        <taxon>Adinetidae</taxon>
        <taxon>Adineta</taxon>
    </lineage>
</organism>
<feature type="compositionally biased region" description="Polar residues" evidence="2">
    <location>
        <begin position="420"/>
        <end position="432"/>
    </location>
</feature>
<dbReference type="AlphaFoldDB" id="A0A813X7I7"/>
<evidence type="ECO:0000313" key="5">
    <source>
        <dbReference type="Proteomes" id="UP000663845"/>
    </source>
</evidence>
<dbReference type="SUPFAM" id="SSF48403">
    <property type="entry name" value="Ankyrin repeat"/>
    <property type="match status" value="1"/>
</dbReference>
<evidence type="ECO:0000256" key="2">
    <source>
        <dbReference type="SAM" id="MobiDB-lite"/>
    </source>
</evidence>
<comment type="caution">
    <text evidence="4">The sequence shown here is derived from an EMBL/GenBank/DDBJ whole genome shotgun (WGS) entry which is preliminary data.</text>
</comment>
<gene>
    <name evidence="4" type="ORF">JYZ213_LOCUS8679</name>
</gene>
<reference evidence="4" key="1">
    <citation type="submission" date="2021-02" db="EMBL/GenBank/DDBJ databases">
        <authorList>
            <person name="Nowell W R."/>
        </authorList>
    </citation>
    <scope>NUCLEOTIDE SEQUENCE</scope>
</reference>
<dbReference type="InterPro" id="IPR002110">
    <property type="entry name" value="Ankyrin_rpt"/>
</dbReference>
<dbReference type="InterPro" id="IPR039323">
    <property type="entry name" value="ANKRD_45/46/60"/>
</dbReference>
<dbReference type="Gene3D" id="1.25.40.20">
    <property type="entry name" value="Ankyrin repeat-containing domain"/>
    <property type="match status" value="1"/>
</dbReference>
<feature type="region of interest" description="Disordered" evidence="2">
    <location>
        <begin position="373"/>
        <end position="462"/>
    </location>
</feature>
<dbReference type="PROSITE" id="PS50297">
    <property type="entry name" value="ANK_REP_REGION"/>
    <property type="match status" value="1"/>
</dbReference>
<evidence type="ECO:0000259" key="3">
    <source>
        <dbReference type="Pfam" id="PF14560"/>
    </source>
</evidence>
<feature type="compositionally biased region" description="Polar residues" evidence="2">
    <location>
        <begin position="440"/>
        <end position="458"/>
    </location>
</feature>
<dbReference type="SMART" id="SM00248">
    <property type="entry name" value="ANK"/>
    <property type="match status" value="3"/>
</dbReference>
<evidence type="ECO:0000256" key="1">
    <source>
        <dbReference type="PROSITE-ProRule" id="PRU00023"/>
    </source>
</evidence>
<dbReference type="PROSITE" id="PS50088">
    <property type="entry name" value="ANK_REPEAT"/>
    <property type="match status" value="1"/>
</dbReference>
<dbReference type="EMBL" id="CAJNOG010000060">
    <property type="protein sequence ID" value="CAF0865798.1"/>
    <property type="molecule type" value="Genomic_DNA"/>
</dbReference>
<dbReference type="Pfam" id="PF12796">
    <property type="entry name" value="Ank_2"/>
    <property type="match status" value="1"/>
</dbReference>
<accession>A0A813X7I7</accession>
<dbReference type="InterPro" id="IPR029071">
    <property type="entry name" value="Ubiquitin-like_domsf"/>
</dbReference>
<keyword evidence="1" id="KW-0040">ANK repeat</keyword>
<dbReference type="PANTHER" id="PTHR22677">
    <property type="entry name" value="ANKYRIN REPEAT DOMAIN-CONTAINING PROTEIN 60"/>
    <property type="match status" value="1"/>
</dbReference>
<feature type="compositionally biased region" description="Basic and acidic residues" evidence="2">
    <location>
        <begin position="379"/>
        <end position="390"/>
    </location>
</feature>
<protein>
    <recommendedName>
        <fullName evidence="3">Ubiquitin-like domain-containing protein</fullName>
    </recommendedName>
</protein>
<evidence type="ECO:0000313" key="4">
    <source>
        <dbReference type="EMBL" id="CAF0865798.1"/>
    </source>
</evidence>
<feature type="domain" description="Ubiquitin-like" evidence="3">
    <location>
        <begin position="13"/>
        <end position="51"/>
    </location>
</feature>
<feature type="repeat" description="ANK" evidence="1">
    <location>
        <begin position="293"/>
        <end position="325"/>
    </location>
</feature>
<dbReference type="InterPro" id="IPR036770">
    <property type="entry name" value="Ankyrin_rpt-contain_sf"/>
</dbReference>
<dbReference type="Proteomes" id="UP000663845">
    <property type="component" value="Unassembled WGS sequence"/>
</dbReference>
<dbReference type="SUPFAM" id="SSF54236">
    <property type="entry name" value="Ubiquitin-like"/>
    <property type="match status" value="2"/>
</dbReference>
<dbReference type="Pfam" id="PF14560">
    <property type="entry name" value="Ubiquitin_2"/>
    <property type="match status" value="1"/>
</dbReference>